<accession>A0ABU1IL55</accession>
<dbReference type="PANTHER" id="PTHR43087">
    <property type="entry name" value="LYSINE/ARGININE/ORNITHINE TRANSPORT SYSTEM KINASE"/>
    <property type="match status" value="1"/>
</dbReference>
<reference evidence="6 7" key="1">
    <citation type="submission" date="2023-07" db="EMBL/GenBank/DDBJ databases">
        <title>Genomic Encyclopedia of Type Strains, Phase IV (KMG-IV): sequencing the most valuable type-strain genomes for metagenomic binning, comparative biology and taxonomic classification.</title>
        <authorList>
            <person name="Goeker M."/>
        </authorList>
    </citation>
    <scope>NUCLEOTIDE SEQUENCE [LARGE SCALE GENOMIC DNA]</scope>
    <source>
        <strain evidence="6 7">DSM 45903</strain>
    </source>
</reference>
<dbReference type="RefSeq" id="WP_309864208.1">
    <property type="nucleotide sequence ID" value="NZ_JAVDQG010000003.1"/>
</dbReference>
<dbReference type="NCBIfam" id="TIGR00750">
    <property type="entry name" value="lao"/>
    <property type="match status" value="1"/>
</dbReference>
<dbReference type="Proteomes" id="UP001185012">
    <property type="component" value="Unassembled WGS sequence"/>
</dbReference>
<dbReference type="EC" id="2.7.-.-" evidence="6"/>
<keyword evidence="4" id="KW-0342">GTP-binding</keyword>
<dbReference type="InterPro" id="IPR052040">
    <property type="entry name" value="GTPase/Isobutyryl-CoA_mutase"/>
</dbReference>
<keyword evidence="6" id="KW-0808">Transferase</keyword>
<keyword evidence="6" id="KW-0418">Kinase</keyword>
<evidence type="ECO:0000256" key="5">
    <source>
        <dbReference type="ARBA" id="ARBA00023186"/>
    </source>
</evidence>
<evidence type="ECO:0000256" key="2">
    <source>
        <dbReference type="ARBA" id="ARBA00022741"/>
    </source>
</evidence>
<dbReference type="GO" id="GO:0016301">
    <property type="term" value="F:kinase activity"/>
    <property type="evidence" value="ECO:0007669"/>
    <property type="project" value="UniProtKB-KW"/>
</dbReference>
<proteinExistence type="inferred from homology"/>
<protein>
    <submittedName>
        <fullName evidence="6">LAO/AO transport system kinase</fullName>
        <ecNumber evidence="6">2.7.-.-</ecNumber>
    </submittedName>
</protein>
<dbReference type="CDD" id="cd03114">
    <property type="entry name" value="MMAA-like"/>
    <property type="match status" value="1"/>
</dbReference>
<dbReference type="Gene3D" id="3.40.50.300">
    <property type="entry name" value="P-loop containing nucleotide triphosphate hydrolases"/>
    <property type="match status" value="1"/>
</dbReference>
<comment type="caution">
    <text evidence="6">The sequence shown here is derived from an EMBL/GenBank/DDBJ whole genome shotgun (WGS) entry which is preliminary data.</text>
</comment>
<organism evidence="6 7">
    <name type="scientific">Desmospora profundinema</name>
    <dbReference type="NCBI Taxonomy" id="1571184"/>
    <lineage>
        <taxon>Bacteria</taxon>
        <taxon>Bacillati</taxon>
        <taxon>Bacillota</taxon>
        <taxon>Bacilli</taxon>
        <taxon>Bacillales</taxon>
        <taxon>Thermoactinomycetaceae</taxon>
        <taxon>Desmospora</taxon>
    </lineage>
</organism>
<sequence length="327" mass="36377">MSAVNRAAIEDWSARIRRGEKRAVARGISWIENRDPRREPLLESLHPHTGNAFLIGVTGAPGAGKSSLVDRLIDGIRREGKTVGVVAVDPTSPFTGGSLLGDRVRMTRHALDKGVFIRSMGSRGNLGGLSRGTREAVRVLDAAGLDVIFVETVGVGQSEIDIMHMVDTVALVLTPGSGDAVQVFKAGIMEAADLFVVNKADQPGTQRLVKDIGELLDLTGRSRSWRPPIVETTVKEGRSIDALWRELLRHRHHLTETGEGERRHRDHLRREVEAIMEEELRSRLQKRMRESRFTADLDRVHGREWTPHEMARNWLDRLSGRERGNGG</sequence>
<keyword evidence="3" id="KW-0378">Hydrolase</keyword>
<evidence type="ECO:0000313" key="6">
    <source>
        <dbReference type="EMBL" id="MDR6225473.1"/>
    </source>
</evidence>
<dbReference type="InterPro" id="IPR027417">
    <property type="entry name" value="P-loop_NTPase"/>
</dbReference>
<evidence type="ECO:0000256" key="4">
    <source>
        <dbReference type="ARBA" id="ARBA00023134"/>
    </source>
</evidence>
<evidence type="ECO:0000256" key="1">
    <source>
        <dbReference type="ARBA" id="ARBA00009625"/>
    </source>
</evidence>
<dbReference type="Pfam" id="PF03308">
    <property type="entry name" value="MeaB"/>
    <property type="match status" value="1"/>
</dbReference>
<comment type="similarity">
    <text evidence="1">Belongs to the SIMIBI class G3E GTPase family. ArgK/MeaB subfamily.</text>
</comment>
<evidence type="ECO:0000313" key="7">
    <source>
        <dbReference type="Proteomes" id="UP001185012"/>
    </source>
</evidence>
<keyword evidence="5" id="KW-0143">Chaperone</keyword>
<dbReference type="PANTHER" id="PTHR43087:SF1">
    <property type="entry name" value="LAO_AO TRANSPORT SYSTEM ATPASE"/>
    <property type="match status" value="1"/>
</dbReference>
<dbReference type="SUPFAM" id="SSF52540">
    <property type="entry name" value="P-loop containing nucleoside triphosphate hydrolases"/>
    <property type="match status" value="1"/>
</dbReference>
<dbReference type="InterPro" id="IPR005129">
    <property type="entry name" value="GTPase_ArgK"/>
</dbReference>
<evidence type="ECO:0000256" key="3">
    <source>
        <dbReference type="ARBA" id="ARBA00022801"/>
    </source>
</evidence>
<dbReference type="EMBL" id="JAVDQG010000003">
    <property type="protein sequence ID" value="MDR6225473.1"/>
    <property type="molecule type" value="Genomic_DNA"/>
</dbReference>
<name>A0ABU1IL55_9BACL</name>
<keyword evidence="7" id="KW-1185">Reference proteome</keyword>
<gene>
    <name evidence="6" type="ORF">JOE21_001471</name>
</gene>
<keyword evidence="2" id="KW-0547">Nucleotide-binding</keyword>